<keyword evidence="1" id="KW-0560">Oxidoreductase</keyword>
<evidence type="ECO:0000256" key="1">
    <source>
        <dbReference type="ARBA" id="ARBA00023002"/>
    </source>
</evidence>
<evidence type="ECO:0000259" key="2">
    <source>
        <dbReference type="Pfam" id="PF01243"/>
    </source>
</evidence>
<keyword evidence="4" id="KW-1185">Reference proteome</keyword>
<dbReference type="RefSeq" id="WP_344003447.1">
    <property type="nucleotide sequence ID" value="NZ_BAAAMY010000001.1"/>
</dbReference>
<dbReference type="Proteomes" id="UP001501612">
    <property type="component" value="Unassembled WGS sequence"/>
</dbReference>
<name>A0ABP5AEC4_9ACTN</name>
<evidence type="ECO:0000313" key="4">
    <source>
        <dbReference type="Proteomes" id="UP001501612"/>
    </source>
</evidence>
<dbReference type="InterPro" id="IPR052019">
    <property type="entry name" value="F420H2_bilvrd_red/Heme_oxyg"/>
</dbReference>
<evidence type="ECO:0000313" key="3">
    <source>
        <dbReference type="EMBL" id="GAA1907710.1"/>
    </source>
</evidence>
<gene>
    <name evidence="3" type="ORF">GCM10009737_05730</name>
</gene>
<dbReference type="SUPFAM" id="SSF50475">
    <property type="entry name" value="FMN-binding split barrel"/>
    <property type="match status" value="1"/>
</dbReference>
<dbReference type="NCBIfam" id="TIGR03618">
    <property type="entry name" value="Rv1155_F420"/>
    <property type="match status" value="1"/>
</dbReference>
<reference evidence="4" key="1">
    <citation type="journal article" date="2019" name="Int. J. Syst. Evol. Microbiol.">
        <title>The Global Catalogue of Microorganisms (GCM) 10K type strain sequencing project: providing services to taxonomists for standard genome sequencing and annotation.</title>
        <authorList>
            <consortium name="The Broad Institute Genomics Platform"/>
            <consortium name="The Broad Institute Genome Sequencing Center for Infectious Disease"/>
            <person name="Wu L."/>
            <person name="Ma J."/>
        </authorList>
    </citation>
    <scope>NUCLEOTIDE SEQUENCE [LARGE SCALE GENOMIC DNA]</scope>
    <source>
        <strain evidence="4">JCM 14046</strain>
    </source>
</reference>
<organism evidence="3 4">
    <name type="scientific">Nocardioides lentus</name>
    <dbReference type="NCBI Taxonomy" id="338077"/>
    <lineage>
        <taxon>Bacteria</taxon>
        <taxon>Bacillati</taxon>
        <taxon>Actinomycetota</taxon>
        <taxon>Actinomycetes</taxon>
        <taxon>Propionibacteriales</taxon>
        <taxon>Nocardioidaceae</taxon>
        <taxon>Nocardioides</taxon>
    </lineage>
</organism>
<proteinExistence type="predicted"/>
<dbReference type="PANTHER" id="PTHR35176">
    <property type="entry name" value="HEME OXYGENASE HI_0854-RELATED"/>
    <property type="match status" value="1"/>
</dbReference>
<dbReference type="InterPro" id="IPR019920">
    <property type="entry name" value="F420-binding_dom_put"/>
</dbReference>
<dbReference type="Gene3D" id="2.30.110.10">
    <property type="entry name" value="Electron Transport, Fmn-binding Protein, Chain A"/>
    <property type="match status" value="1"/>
</dbReference>
<dbReference type="PANTHER" id="PTHR35176:SF6">
    <property type="entry name" value="HEME OXYGENASE HI_0854-RELATED"/>
    <property type="match status" value="1"/>
</dbReference>
<dbReference type="Pfam" id="PF01243">
    <property type="entry name" value="PNPOx_N"/>
    <property type="match status" value="1"/>
</dbReference>
<dbReference type="EMBL" id="BAAAMY010000001">
    <property type="protein sequence ID" value="GAA1907710.1"/>
    <property type="molecule type" value="Genomic_DNA"/>
</dbReference>
<sequence length="133" mass="14857">MASDVLTDEVLELCRSGATCYLATTMPDGSPQLTQTWVDTDGEHVLVNTVVGYQKARNIERDPRVALTVSDPSNPSRYHQLRGRVVRTTTEGAADHIEMLSQRYTGGPYPWYGGRDQQRLLLVVEAEHRHSMG</sequence>
<dbReference type="InterPro" id="IPR011576">
    <property type="entry name" value="Pyridox_Oxase_N"/>
</dbReference>
<dbReference type="InterPro" id="IPR012349">
    <property type="entry name" value="Split_barrel_FMN-bd"/>
</dbReference>
<accession>A0ABP5AEC4</accession>
<feature type="domain" description="Pyridoxamine 5'-phosphate oxidase N-terminal" evidence="2">
    <location>
        <begin position="6"/>
        <end position="127"/>
    </location>
</feature>
<comment type="caution">
    <text evidence="3">The sequence shown here is derived from an EMBL/GenBank/DDBJ whole genome shotgun (WGS) entry which is preliminary data.</text>
</comment>
<protein>
    <submittedName>
        <fullName evidence="3">PPOX class F420-dependent oxidoreductase</fullName>
    </submittedName>
</protein>